<accession>A0ABV5PSS6</accession>
<sequence>MMFVHEEHQDADETLLFLHGGNVAGWMWRDLAASLPDQPDPGPARFRRVER</sequence>
<gene>
    <name evidence="1" type="ORF">ACFFRN_05860</name>
</gene>
<evidence type="ECO:0000313" key="1">
    <source>
        <dbReference type="EMBL" id="MFB9526134.1"/>
    </source>
</evidence>
<comment type="caution">
    <text evidence="1">The sequence shown here is derived from an EMBL/GenBank/DDBJ whole genome shotgun (WGS) entry which is preliminary data.</text>
</comment>
<proteinExistence type="predicted"/>
<dbReference type="Proteomes" id="UP001589646">
    <property type="component" value="Unassembled WGS sequence"/>
</dbReference>
<organism evidence="1 2">
    <name type="scientific">Nonomuraea roseola</name>
    <dbReference type="NCBI Taxonomy" id="46179"/>
    <lineage>
        <taxon>Bacteria</taxon>
        <taxon>Bacillati</taxon>
        <taxon>Actinomycetota</taxon>
        <taxon>Actinomycetes</taxon>
        <taxon>Streptosporangiales</taxon>
        <taxon>Streptosporangiaceae</taxon>
        <taxon>Nonomuraea</taxon>
    </lineage>
</organism>
<evidence type="ECO:0008006" key="3">
    <source>
        <dbReference type="Google" id="ProtNLM"/>
    </source>
</evidence>
<evidence type="ECO:0000313" key="2">
    <source>
        <dbReference type="Proteomes" id="UP001589646"/>
    </source>
</evidence>
<reference evidence="1 2" key="1">
    <citation type="submission" date="2024-09" db="EMBL/GenBank/DDBJ databases">
        <authorList>
            <person name="Sun Q."/>
            <person name="Mori K."/>
        </authorList>
    </citation>
    <scope>NUCLEOTIDE SEQUENCE [LARGE SCALE GENOMIC DNA]</scope>
    <source>
        <strain evidence="1 2">JCM 3323</strain>
    </source>
</reference>
<dbReference type="InterPro" id="IPR029058">
    <property type="entry name" value="AB_hydrolase_fold"/>
</dbReference>
<dbReference type="EMBL" id="JBHMCE010000002">
    <property type="protein sequence ID" value="MFB9526134.1"/>
    <property type="molecule type" value="Genomic_DNA"/>
</dbReference>
<name>A0ABV5PSS6_9ACTN</name>
<dbReference type="SUPFAM" id="SSF53474">
    <property type="entry name" value="alpha/beta-Hydrolases"/>
    <property type="match status" value="1"/>
</dbReference>
<protein>
    <recommendedName>
        <fullName evidence="3">Alpha/beta hydrolase</fullName>
    </recommendedName>
</protein>
<keyword evidence="2" id="KW-1185">Reference proteome</keyword>
<dbReference type="RefSeq" id="WP_346122969.1">
    <property type="nucleotide sequence ID" value="NZ_BAAAXC010000014.1"/>
</dbReference>